<dbReference type="GO" id="GO:0008360">
    <property type="term" value="P:regulation of cell shape"/>
    <property type="evidence" value="ECO:0007669"/>
    <property type="project" value="UniProtKB-UniRule"/>
</dbReference>
<feature type="active site" description="Proton donor/acceptor" evidence="9">
    <location>
        <position position="260"/>
    </location>
</feature>
<evidence type="ECO:0000256" key="2">
    <source>
        <dbReference type="ARBA" id="ARBA00005992"/>
    </source>
</evidence>
<evidence type="ECO:0000256" key="9">
    <source>
        <dbReference type="PROSITE-ProRule" id="PRU01373"/>
    </source>
</evidence>
<dbReference type="EMBL" id="CP042382">
    <property type="protein sequence ID" value="QEA40297.1"/>
    <property type="molecule type" value="Genomic_DNA"/>
</dbReference>
<evidence type="ECO:0000256" key="4">
    <source>
        <dbReference type="ARBA" id="ARBA00022679"/>
    </source>
</evidence>
<evidence type="ECO:0000259" key="11">
    <source>
        <dbReference type="PROSITE" id="PS52029"/>
    </source>
</evidence>
<comment type="pathway">
    <text evidence="1 9">Cell wall biogenesis; peptidoglycan biosynthesis.</text>
</comment>
<dbReference type="OrthoDB" id="9787225at2"/>
<dbReference type="PANTHER" id="PTHR30582:SF24">
    <property type="entry name" value="L,D-TRANSPEPTIDASE ERFK_SRFK-RELATED"/>
    <property type="match status" value="1"/>
</dbReference>
<keyword evidence="7 9" id="KW-0573">Peptidoglycan synthesis</keyword>
<keyword evidence="5" id="KW-0378">Hydrolase</keyword>
<dbReference type="GO" id="GO:0071555">
    <property type="term" value="P:cell wall organization"/>
    <property type="evidence" value="ECO:0007669"/>
    <property type="project" value="UniProtKB-UniRule"/>
</dbReference>
<reference evidence="12 13" key="1">
    <citation type="submission" date="2019-06" db="EMBL/GenBank/DDBJ databases">
        <title>Genome analyses of bacteria isolated from kimchi.</title>
        <authorList>
            <person name="Lee S."/>
            <person name="Ahn S."/>
            <person name="Roh S."/>
        </authorList>
    </citation>
    <scope>NUCLEOTIDE SEQUENCE [LARGE SCALE GENOMIC DNA]</scope>
    <source>
        <strain evidence="12 13">CBA4606</strain>
    </source>
</reference>
<sequence>MVRNSWHVWRYLSGRHLLLALATLTLISPALSLAVQGAPENASIIEWADQTKTKERETTKESDKTDKSKRPAEPERWTRETWEQGKWPQGFYPLPEEGELVGEVYTVTAKKADTLLDIGHKHGIGYEEMRRANPDVNVWYPQEGSEITIPARFILPKGPKEGVTVNVAEMRLYYYPPTKKGDIPRVETYPVSVGRMDWKTPLGTTRITEKTKNPKWYPPASIRKEHAEAGDPLPSVVPAGPDNPMGSRKMRLDIPGYLIHGTNRPDGVGMRVTHGCIRMLPEDVESLFDKLEVGTKVHLINEQFKLGWSDGTLFVQAYPYLDKEEGTTLDRVTEAVDKVNTSVKGLDYEVDYKRLKEVVEVPRGQPVALNYTPMPQYWHNEVILVAARQSQQGG</sequence>
<comment type="similarity">
    <text evidence="2">Belongs to the YkuD family.</text>
</comment>
<dbReference type="Gene3D" id="2.40.440.10">
    <property type="entry name" value="L,D-transpeptidase catalytic domain-like"/>
    <property type="match status" value="1"/>
</dbReference>
<evidence type="ECO:0000256" key="3">
    <source>
        <dbReference type="ARBA" id="ARBA00022676"/>
    </source>
</evidence>
<keyword evidence="4" id="KW-0808">Transferase</keyword>
<dbReference type="SUPFAM" id="SSF141523">
    <property type="entry name" value="L,D-transpeptidase catalytic domain-like"/>
    <property type="match status" value="1"/>
</dbReference>
<dbReference type="CDD" id="cd00118">
    <property type="entry name" value="LysM"/>
    <property type="match status" value="1"/>
</dbReference>
<dbReference type="InterPro" id="IPR050979">
    <property type="entry name" value="LD-transpeptidase"/>
</dbReference>
<protein>
    <submittedName>
        <fullName evidence="12">L,D-transpeptidase family protein</fullName>
    </submittedName>
</protein>
<keyword evidence="6 9" id="KW-0133">Cell shape</keyword>
<evidence type="ECO:0000256" key="1">
    <source>
        <dbReference type="ARBA" id="ARBA00004752"/>
    </source>
</evidence>
<gene>
    <name evidence="12" type="ORF">FGL86_15215</name>
</gene>
<dbReference type="InterPro" id="IPR018392">
    <property type="entry name" value="LysM"/>
</dbReference>
<dbReference type="CDD" id="cd16913">
    <property type="entry name" value="YkuD_like"/>
    <property type="match status" value="1"/>
</dbReference>
<evidence type="ECO:0000256" key="10">
    <source>
        <dbReference type="SAM" id="MobiDB-lite"/>
    </source>
</evidence>
<dbReference type="GO" id="GO:0071972">
    <property type="term" value="F:peptidoglycan L,D-transpeptidase activity"/>
    <property type="evidence" value="ECO:0007669"/>
    <property type="project" value="TreeGrafter"/>
</dbReference>
<organism evidence="12 13">
    <name type="scientific">Pistricoccus aurantiacus</name>
    <dbReference type="NCBI Taxonomy" id="1883414"/>
    <lineage>
        <taxon>Bacteria</taxon>
        <taxon>Pseudomonadati</taxon>
        <taxon>Pseudomonadota</taxon>
        <taxon>Gammaproteobacteria</taxon>
        <taxon>Oceanospirillales</taxon>
        <taxon>Halomonadaceae</taxon>
        <taxon>Pistricoccus</taxon>
    </lineage>
</organism>
<feature type="active site" description="Nucleophile" evidence="9">
    <location>
        <position position="276"/>
    </location>
</feature>
<evidence type="ECO:0000256" key="5">
    <source>
        <dbReference type="ARBA" id="ARBA00022801"/>
    </source>
</evidence>
<evidence type="ECO:0000313" key="13">
    <source>
        <dbReference type="Proteomes" id="UP000321272"/>
    </source>
</evidence>
<dbReference type="InterPro" id="IPR036779">
    <property type="entry name" value="LysM_dom_sf"/>
</dbReference>
<feature type="compositionally biased region" description="Basic and acidic residues" evidence="10">
    <location>
        <begin position="49"/>
        <end position="80"/>
    </location>
</feature>
<dbReference type="Proteomes" id="UP000321272">
    <property type="component" value="Chromosome"/>
</dbReference>
<accession>A0A5B8SVZ3</accession>
<dbReference type="PANTHER" id="PTHR30582">
    <property type="entry name" value="L,D-TRANSPEPTIDASE"/>
    <property type="match status" value="1"/>
</dbReference>
<dbReference type="AlphaFoldDB" id="A0A5B8SVZ3"/>
<dbReference type="InterPro" id="IPR005490">
    <property type="entry name" value="LD_TPept_cat_dom"/>
</dbReference>
<name>A0A5B8SVZ3_9GAMM</name>
<dbReference type="KEGG" id="paur:FGL86_15215"/>
<dbReference type="Gene3D" id="3.10.350.10">
    <property type="entry name" value="LysM domain"/>
    <property type="match status" value="1"/>
</dbReference>
<keyword evidence="8 9" id="KW-0961">Cell wall biogenesis/degradation</keyword>
<dbReference type="Pfam" id="PF03734">
    <property type="entry name" value="YkuD"/>
    <property type="match status" value="1"/>
</dbReference>
<evidence type="ECO:0000256" key="6">
    <source>
        <dbReference type="ARBA" id="ARBA00022960"/>
    </source>
</evidence>
<feature type="domain" description="L,D-TPase catalytic" evidence="11">
    <location>
        <begin position="161"/>
        <end position="300"/>
    </location>
</feature>
<dbReference type="GO" id="GO:0005576">
    <property type="term" value="C:extracellular region"/>
    <property type="evidence" value="ECO:0007669"/>
    <property type="project" value="TreeGrafter"/>
</dbReference>
<feature type="region of interest" description="Disordered" evidence="10">
    <location>
        <begin position="46"/>
        <end position="80"/>
    </location>
</feature>
<dbReference type="InterPro" id="IPR038063">
    <property type="entry name" value="Transpep_catalytic_dom"/>
</dbReference>
<keyword evidence="3" id="KW-0328">Glycosyltransferase</keyword>
<dbReference type="PROSITE" id="PS52029">
    <property type="entry name" value="LD_TPASE"/>
    <property type="match status" value="1"/>
</dbReference>
<dbReference type="GO" id="GO:0018104">
    <property type="term" value="P:peptidoglycan-protein cross-linking"/>
    <property type="evidence" value="ECO:0007669"/>
    <property type="project" value="TreeGrafter"/>
</dbReference>
<dbReference type="GO" id="GO:0016757">
    <property type="term" value="F:glycosyltransferase activity"/>
    <property type="evidence" value="ECO:0007669"/>
    <property type="project" value="UniProtKB-KW"/>
</dbReference>
<dbReference type="UniPathway" id="UPA00219"/>
<keyword evidence="13" id="KW-1185">Reference proteome</keyword>
<evidence type="ECO:0000256" key="7">
    <source>
        <dbReference type="ARBA" id="ARBA00022984"/>
    </source>
</evidence>
<evidence type="ECO:0000313" key="12">
    <source>
        <dbReference type="EMBL" id="QEA40297.1"/>
    </source>
</evidence>
<evidence type="ECO:0000256" key="8">
    <source>
        <dbReference type="ARBA" id="ARBA00023316"/>
    </source>
</evidence>
<proteinExistence type="inferred from homology"/>